<reference evidence="2" key="2">
    <citation type="journal article" date="2024" name="Plant">
        <title>Genomic evolution and insights into agronomic trait innovations of Sesamum species.</title>
        <authorList>
            <person name="Miao H."/>
            <person name="Wang L."/>
            <person name="Qu L."/>
            <person name="Liu H."/>
            <person name="Sun Y."/>
            <person name="Le M."/>
            <person name="Wang Q."/>
            <person name="Wei S."/>
            <person name="Zheng Y."/>
            <person name="Lin W."/>
            <person name="Duan Y."/>
            <person name="Cao H."/>
            <person name="Xiong S."/>
            <person name="Wang X."/>
            <person name="Wei L."/>
            <person name="Li C."/>
            <person name="Ma Q."/>
            <person name="Ju M."/>
            <person name="Zhao R."/>
            <person name="Li G."/>
            <person name="Mu C."/>
            <person name="Tian Q."/>
            <person name="Mei H."/>
            <person name="Zhang T."/>
            <person name="Gao T."/>
            <person name="Zhang H."/>
        </authorList>
    </citation>
    <scope>NUCLEOTIDE SEQUENCE</scope>
    <source>
        <strain evidence="2">K16</strain>
    </source>
</reference>
<dbReference type="Proteomes" id="UP001289374">
    <property type="component" value="Unassembled WGS sequence"/>
</dbReference>
<evidence type="ECO:0000313" key="2">
    <source>
        <dbReference type="EMBL" id="KAK4386510.1"/>
    </source>
</evidence>
<comment type="caution">
    <text evidence="2">The sequence shown here is derived from an EMBL/GenBank/DDBJ whole genome shotgun (WGS) entry which is preliminary data.</text>
</comment>
<keyword evidence="3" id="KW-1185">Reference proteome</keyword>
<name>A0AAE2BIE0_9LAMI</name>
<gene>
    <name evidence="2" type="ORF">Sango_2521600</name>
</gene>
<feature type="compositionally biased region" description="Basic and acidic residues" evidence="1">
    <location>
        <begin position="35"/>
        <end position="48"/>
    </location>
</feature>
<organism evidence="2 3">
    <name type="scientific">Sesamum angolense</name>
    <dbReference type="NCBI Taxonomy" id="2727404"/>
    <lineage>
        <taxon>Eukaryota</taxon>
        <taxon>Viridiplantae</taxon>
        <taxon>Streptophyta</taxon>
        <taxon>Embryophyta</taxon>
        <taxon>Tracheophyta</taxon>
        <taxon>Spermatophyta</taxon>
        <taxon>Magnoliopsida</taxon>
        <taxon>eudicotyledons</taxon>
        <taxon>Gunneridae</taxon>
        <taxon>Pentapetalae</taxon>
        <taxon>asterids</taxon>
        <taxon>lamiids</taxon>
        <taxon>Lamiales</taxon>
        <taxon>Pedaliaceae</taxon>
        <taxon>Sesamum</taxon>
    </lineage>
</organism>
<feature type="region of interest" description="Disordered" evidence="1">
    <location>
        <begin position="1"/>
        <end position="182"/>
    </location>
</feature>
<protein>
    <submittedName>
        <fullName evidence="2">Uncharacterized protein</fullName>
    </submittedName>
</protein>
<feature type="compositionally biased region" description="Low complexity" evidence="1">
    <location>
        <begin position="19"/>
        <end position="34"/>
    </location>
</feature>
<evidence type="ECO:0000313" key="3">
    <source>
        <dbReference type="Proteomes" id="UP001289374"/>
    </source>
</evidence>
<evidence type="ECO:0000256" key="1">
    <source>
        <dbReference type="SAM" id="MobiDB-lite"/>
    </source>
</evidence>
<dbReference type="EMBL" id="JACGWL010000015">
    <property type="protein sequence ID" value="KAK4386510.1"/>
    <property type="molecule type" value="Genomic_DNA"/>
</dbReference>
<proteinExistence type="predicted"/>
<sequence length="380" mass="40387">MPSGSKKRKAAKKKKENQPNNHPNNPSPASAHSHGGQDVKNQDDKESDVGEVSSPASQDNHSHQNFSREGEAEEIEGGENISNVPSAEGVKIDVVGDPNIVVEESSIPVEREFRIEDESDIKDGKHDDSAKESNEGGSSGSSSSSSGSSSDDESHDIKSSQAAVDVTPVVDSGKVADSLSGGQAEAIHTANIEEAEDPTIENIPAFVSEKTAYDPAGPSVVESVFKENGVKKLISFEDKVGSSAVSDVTVSQQTEEASSPPAENNIKIPDQKECVAQETDDRLTLSYNAPIATADNGAERENDSGVTEPLLAPAIRPVQTTSWKSCCGLFEVFTGSAEKSMRFNRLLNPSILSVQKQAVNLVVVESWEGFPVESIVIFLL</sequence>
<feature type="compositionally biased region" description="Basic residues" evidence="1">
    <location>
        <begin position="1"/>
        <end position="15"/>
    </location>
</feature>
<feature type="compositionally biased region" description="Low complexity" evidence="1">
    <location>
        <begin position="140"/>
        <end position="149"/>
    </location>
</feature>
<accession>A0AAE2BIE0</accession>
<dbReference type="PANTHER" id="PTHR37187:SF7">
    <property type="entry name" value="EXPRESSED PROTEIN"/>
    <property type="match status" value="1"/>
</dbReference>
<reference evidence="2" key="1">
    <citation type="submission" date="2020-06" db="EMBL/GenBank/DDBJ databases">
        <authorList>
            <person name="Li T."/>
            <person name="Hu X."/>
            <person name="Zhang T."/>
            <person name="Song X."/>
            <person name="Zhang H."/>
            <person name="Dai N."/>
            <person name="Sheng W."/>
            <person name="Hou X."/>
            <person name="Wei L."/>
        </authorList>
    </citation>
    <scope>NUCLEOTIDE SEQUENCE</scope>
    <source>
        <strain evidence="2">K16</strain>
        <tissue evidence="2">Leaf</tissue>
    </source>
</reference>
<dbReference type="AlphaFoldDB" id="A0AAE2BIE0"/>
<dbReference type="PANTHER" id="PTHR37187">
    <property type="entry name" value="EXPRESSED PROTEIN"/>
    <property type="match status" value="1"/>
</dbReference>
<feature type="compositionally biased region" description="Basic and acidic residues" evidence="1">
    <location>
        <begin position="109"/>
        <end position="134"/>
    </location>
</feature>
<feature type="compositionally biased region" description="Basic and acidic residues" evidence="1">
    <location>
        <begin position="60"/>
        <end position="70"/>
    </location>
</feature>